<name>A0A835YM54_9STRA</name>
<keyword evidence="3" id="KW-1185">Reference proteome</keyword>
<gene>
    <name evidence="2" type="ORF">JKP88DRAFT_331068</name>
</gene>
<evidence type="ECO:0000313" key="3">
    <source>
        <dbReference type="Proteomes" id="UP000664859"/>
    </source>
</evidence>
<evidence type="ECO:0000256" key="1">
    <source>
        <dbReference type="SAM" id="MobiDB-lite"/>
    </source>
</evidence>
<dbReference type="EMBL" id="JAFCMP010000520">
    <property type="protein sequence ID" value="KAG5177902.1"/>
    <property type="molecule type" value="Genomic_DNA"/>
</dbReference>
<feature type="region of interest" description="Disordered" evidence="1">
    <location>
        <begin position="188"/>
        <end position="229"/>
    </location>
</feature>
<proteinExistence type="predicted"/>
<comment type="caution">
    <text evidence="2">The sequence shown here is derived from an EMBL/GenBank/DDBJ whole genome shotgun (WGS) entry which is preliminary data.</text>
</comment>
<organism evidence="2 3">
    <name type="scientific">Tribonema minus</name>
    <dbReference type="NCBI Taxonomy" id="303371"/>
    <lineage>
        <taxon>Eukaryota</taxon>
        <taxon>Sar</taxon>
        <taxon>Stramenopiles</taxon>
        <taxon>Ochrophyta</taxon>
        <taxon>PX clade</taxon>
        <taxon>Xanthophyceae</taxon>
        <taxon>Tribonematales</taxon>
        <taxon>Tribonemataceae</taxon>
        <taxon>Tribonema</taxon>
    </lineage>
</organism>
<evidence type="ECO:0000313" key="2">
    <source>
        <dbReference type="EMBL" id="KAG5177902.1"/>
    </source>
</evidence>
<dbReference type="Proteomes" id="UP000664859">
    <property type="component" value="Unassembled WGS sequence"/>
</dbReference>
<sequence length="229" mass="23673">MHEAPLHEILLKKWSNESPYPGRGCLTRETSDGGLLMCTVDGDAVRLGLLCTSGYWERRIDGEALRDHFVTDVGVEGRSLARYADCFDAALRSEPLHCPACGDGADLTLHYRLGAGMAVTGTWKLALVQGGLGAALTGALRMHVLGRVEGARGAATDDSAGSSAAAAAAGSASDAAAAAAAAAEREQLAKKRRAMQARSALNPNFRAVRGRGGRGGATRLAAAKLDDSG</sequence>
<dbReference type="AlphaFoldDB" id="A0A835YM54"/>
<protein>
    <submittedName>
        <fullName evidence="2">Uncharacterized protein</fullName>
    </submittedName>
</protein>
<accession>A0A835YM54</accession>
<reference evidence="2" key="1">
    <citation type="submission" date="2021-02" db="EMBL/GenBank/DDBJ databases">
        <title>First Annotated Genome of the Yellow-green Alga Tribonema minus.</title>
        <authorList>
            <person name="Mahan K.M."/>
        </authorList>
    </citation>
    <scope>NUCLEOTIDE SEQUENCE</scope>
    <source>
        <strain evidence="2">UTEX B ZZ1240</strain>
    </source>
</reference>